<dbReference type="Gene3D" id="3.40.50.12780">
    <property type="entry name" value="N-terminal domain of ligase-like"/>
    <property type="match status" value="1"/>
</dbReference>
<dbReference type="InterPro" id="IPR053158">
    <property type="entry name" value="CapK_Type1_Caps_Biosynth"/>
</dbReference>
<accession>A0A1G2KPG8</accession>
<comment type="caution">
    <text evidence="1">The sequence shown here is derived from an EMBL/GenBank/DDBJ whole genome shotgun (WGS) entry which is preliminary data.</text>
</comment>
<dbReference type="AlphaFoldDB" id="A0A1G2KPG8"/>
<reference evidence="1 2" key="1">
    <citation type="journal article" date="2016" name="Nat. Commun.">
        <title>Thousands of microbial genomes shed light on interconnected biogeochemical processes in an aquifer system.</title>
        <authorList>
            <person name="Anantharaman K."/>
            <person name="Brown C.T."/>
            <person name="Hug L.A."/>
            <person name="Sharon I."/>
            <person name="Castelle C.J."/>
            <person name="Probst A.J."/>
            <person name="Thomas B.C."/>
            <person name="Singh A."/>
            <person name="Wilkins M.J."/>
            <person name="Karaoz U."/>
            <person name="Brodie E.L."/>
            <person name="Williams K.H."/>
            <person name="Hubbard S.S."/>
            <person name="Banfield J.F."/>
        </authorList>
    </citation>
    <scope>NUCLEOTIDE SEQUENCE [LARGE SCALE GENOMIC DNA]</scope>
</reference>
<dbReference type="SUPFAM" id="SSF56801">
    <property type="entry name" value="Acetyl-CoA synthetase-like"/>
    <property type="match status" value="1"/>
</dbReference>
<evidence type="ECO:0008006" key="3">
    <source>
        <dbReference type="Google" id="ProtNLM"/>
    </source>
</evidence>
<gene>
    <name evidence="1" type="ORF">A3C16_01950</name>
</gene>
<dbReference type="Proteomes" id="UP000177811">
    <property type="component" value="Unassembled WGS sequence"/>
</dbReference>
<sequence>MSIKKFIEKKIIEKAPFSVEYDHDAFPDFFRAKVRAVDARLQNWALLGSDFFSADDWQEIQLVKLKKLLVHAGTNVPYWRELFWKIGFDPQRISHARDIERIPMLTRAELKKIPQERLLAENIPKWRFIEASTSGSTGEPLRFFQDARDVFRRFINTNQEFRYAGTGHEPLTIVGLRKHHDLDDAGTSFSIWDLENPETRHTRIYPHVTQNPSVLVTAGSIVRRIAFFAQYDDIRPLFSKIFYRGEFLSDRIIRELSSFFNCQLFTTYGTRECSLLGIECERHVLHQAPWMNLTEVVGMDGARKAHGDVGDIVVTFFENYAMPIIRYRIGDTGNSVGQACRCGRSSPVIKLFGRRSMFIRVAGEKSIPLTVFTKHIDENYSDKIFRYQFLQKDPRLLVFRYVPMEKGQLVEEEAIRDSFTKCTYHKVRVEVEAADVLYTTSDGKTLPLVTESFGDSKASLGGSGAGLSENPER</sequence>
<dbReference type="InterPro" id="IPR042099">
    <property type="entry name" value="ANL_N_sf"/>
</dbReference>
<dbReference type="EMBL" id="MHQL01000066">
    <property type="protein sequence ID" value="OHA01285.1"/>
    <property type="molecule type" value="Genomic_DNA"/>
</dbReference>
<organism evidence="1 2">
    <name type="scientific">Candidatus Sungbacteria bacterium RIFCSPHIGHO2_02_FULL_51_29</name>
    <dbReference type="NCBI Taxonomy" id="1802273"/>
    <lineage>
        <taxon>Bacteria</taxon>
        <taxon>Candidatus Sungiibacteriota</taxon>
    </lineage>
</organism>
<protein>
    <recommendedName>
        <fullName evidence="3">AMP-dependent synthetase/ligase domain-containing protein</fullName>
    </recommendedName>
</protein>
<evidence type="ECO:0000313" key="1">
    <source>
        <dbReference type="EMBL" id="OHA01285.1"/>
    </source>
</evidence>
<dbReference type="PANTHER" id="PTHR36932">
    <property type="entry name" value="CAPSULAR POLYSACCHARIDE BIOSYNTHESIS PROTEIN"/>
    <property type="match status" value="1"/>
</dbReference>
<name>A0A1G2KPG8_9BACT</name>
<evidence type="ECO:0000313" key="2">
    <source>
        <dbReference type="Proteomes" id="UP000177811"/>
    </source>
</evidence>
<dbReference type="PANTHER" id="PTHR36932:SF1">
    <property type="entry name" value="CAPSULAR POLYSACCHARIDE BIOSYNTHESIS PROTEIN"/>
    <property type="match status" value="1"/>
</dbReference>
<proteinExistence type="predicted"/>